<dbReference type="Pfam" id="PF00594">
    <property type="entry name" value="Gla"/>
    <property type="match status" value="1"/>
</dbReference>
<evidence type="ECO:0000313" key="5">
    <source>
        <dbReference type="Ensembl" id="ENSPMRP00000000860.1"/>
    </source>
</evidence>
<dbReference type="PROSITE" id="PS00011">
    <property type="entry name" value="GLA_1"/>
    <property type="match status" value="1"/>
</dbReference>
<dbReference type="PANTHER" id="PTHR24278:SF38">
    <property type="entry name" value="TRANSMEMBRANE GAMMA-CARBOXYGLUTAMIC ACID PROTEIN 4"/>
    <property type="match status" value="1"/>
</dbReference>
<dbReference type="InterPro" id="IPR035972">
    <property type="entry name" value="GLA-like_dom_SF"/>
</dbReference>
<dbReference type="Ensembl" id="ENSPMRT00000000913.1">
    <property type="protein sequence ID" value="ENSPMRP00000000860.1"/>
    <property type="gene ID" value="ENSPMRG00000000641.1"/>
</dbReference>
<feature type="chain" id="PRO_5025338090" evidence="3">
    <location>
        <begin position="18"/>
        <end position="221"/>
    </location>
</feature>
<dbReference type="PROSITE" id="PS50998">
    <property type="entry name" value="GLA_2"/>
    <property type="match status" value="1"/>
</dbReference>
<dbReference type="OrthoDB" id="9945709at2759"/>
<dbReference type="GeneTree" id="ENSGT00940000158268"/>
<keyword evidence="2" id="KW-0472">Membrane</keyword>
<keyword evidence="2" id="KW-0812">Transmembrane</keyword>
<keyword evidence="2" id="KW-1133">Transmembrane helix</keyword>
<dbReference type="Proteomes" id="UP000472272">
    <property type="component" value="Chromosome 1"/>
</dbReference>
<dbReference type="GO" id="GO:0005886">
    <property type="term" value="C:plasma membrane"/>
    <property type="evidence" value="ECO:0007669"/>
    <property type="project" value="Ensembl"/>
</dbReference>
<dbReference type="GO" id="GO:0005509">
    <property type="term" value="F:calcium ion binding"/>
    <property type="evidence" value="ECO:0007669"/>
    <property type="project" value="InterPro"/>
</dbReference>
<dbReference type="GO" id="GO:0050699">
    <property type="term" value="F:WW domain binding"/>
    <property type="evidence" value="ECO:0007669"/>
    <property type="project" value="Ensembl"/>
</dbReference>
<sequence length="221" mass="25613">MFFFYILLLQLVLALLAFPHCSRQLKESDAVKEVFISTEEANLFIGRHLLYNRFDFELVTPGNLERECNEEYCNFEEAREIFGDQEKTILFWEKYTMEGRGRYQEEQAMRKIDVMGLLTGLVAIGVLLIITGLLIYFLCQKKCKQRHLPRDRSYRRRNSSIIFQRHEEISLNPLSPCTEHSGLPTYEQAVAQSGNCEVPPPPYPGPSRGLRAFKKSLSLPV</sequence>
<dbReference type="SMART" id="SM00069">
    <property type="entry name" value="GLA"/>
    <property type="match status" value="1"/>
</dbReference>
<dbReference type="InterPro" id="IPR017857">
    <property type="entry name" value="Coagulation_fac-like_Gla_dom"/>
</dbReference>
<dbReference type="KEGG" id="pmua:114597490"/>
<feature type="signal peptide" evidence="3">
    <location>
        <begin position="1"/>
        <end position="17"/>
    </location>
</feature>
<keyword evidence="6" id="KW-1185">Reference proteome</keyword>
<organism evidence="5 6">
    <name type="scientific">Podarcis muralis</name>
    <name type="common">Wall lizard</name>
    <name type="synonym">Lacerta muralis</name>
    <dbReference type="NCBI Taxonomy" id="64176"/>
    <lineage>
        <taxon>Eukaryota</taxon>
        <taxon>Metazoa</taxon>
        <taxon>Chordata</taxon>
        <taxon>Craniata</taxon>
        <taxon>Vertebrata</taxon>
        <taxon>Euteleostomi</taxon>
        <taxon>Lepidosauria</taxon>
        <taxon>Squamata</taxon>
        <taxon>Bifurcata</taxon>
        <taxon>Unidentata</taxon>
        <taxon>Episquamata</taxon>
        <taxon>Laterata</taxon>
        <taxon>Lacertibaenia</taxon>
        <taxon>Lacertidae</taxon>
        <taxon>Podarcis</taxon>
    </lineage>
</organism>
<dbReference type="AlphaFoldDB" id="A0A670HNK8"/>
<evidence type="ECO:0000256" key="1">
    <source>
        <dbReference type="ARBA" id="ARBA00023157"/>
    </source>
</evidence>
<dbReference type="RefSeq" id="XP_028586152.1">
    <property type="nucleotide sequence ID" value="XM_028730319.1"/>
</dbReference>
<dbReference type="CTD" id="79056"/>
<dbReference type="OMA" id="WKDVFTS"/>
<evidence type="ECO:0000256" key="2">
    <source>
        <dbReference type="SAM" id="Phobius"/>
    </source>
</evidence>
<keyword evidence="3" id="KW-0732">Signal</keyword>
<name>A0A670HNK8_PODMU</name>
<dbReference type="Gene3D" id="4.10.740.10">
    <property type="entry name" value="Coagulation Factor IX"/>
    <property type="match status" value="1"/>
</dbReference>
<reference evidence="5 6" key="1">
    <citation type="journal article" date="2019" name="Proc. Natl. Acad. Sci. U.S.A.">
        <title>Regulatory changes in pterin and carotenoid genes underlie balanced color polymorphisms in the wall lizard.</title>
        <authorList>
            <person name="Andrade P."/>
            <person name="Pinho C."/>
            <person name="Perez I de Lanuza G."/>
            <person name="Afonso S."/>
            <person name="Brejcha J."/>
            <person name="Rubin C.J."/>
            <person name="Wallerman O."/>
            <person name="Pereira P."/>
            <person name="Sabatino S.J."/>
            <person name="Bellati A."/>
            <person name="Pellitteri-Rosa D."/>
            <person name="Bosakova Z."/>
            <person name="Bunikis I."/>
            <person name="Carretero M.A."/>
            <person name="Feiner N."/>
            <person name="Marsik P."/>
            <person name="Pauperio F."/>
            <person name="Salvi D."/>
            <person name="Soler L."/>
            <person name="While G.M."/>
            <person name="Uller T."/>
            <person name="Font E."/>
            <person name="Andersson L."/>
            <person name="Carneiro M."/>
        </authorList>
    </citation>
    <scope>NUCLEOTIDE SEQUENCE</scope>
</reference>
<evidence type="ECO:0000313" key="6">
    <source>
        <dbReference type="Proteomes" id="UP000472272"/>
    </source>
</evidence>
<evidence type="ECO:0000256" key="3">
    <source>
        <dbReference type="SAM" id="SignalP"/>
    </source>
</evidence>
<feature type="transmembrane region" description="Helical" evidence="2">
    <location>
        <begin position="114"/>
        <end position="139"/>
    </location>
</feature>
<reference evidence="5" key="3">
    <citation type="submission" date="2025-09" db="UniProtKB">
        <authorList>
            <consortium name="Ensembl"/>
        </authorList>
    </citation>
    <scope>IDENTIFICATION</scope>
</reference>
<gene>
    <name evidence="5" type="primary">PRRG4</name>
</gene>
<accession>A0A670HNK8</accession>
<dbReference type="PANTHER" id="PTHR24278">
    <property type="entry name" value="COAGULATION FACTOR"/>
    <property type="match status" value="1"/>
</dbReference>
<dbReference type="SUPFAM" id="SSF57630">
    <property type="entry name" value="GLA-domain"/>
    <property type="match status" value="1"/>
</dbReference>
<dbReference type="PRINTS" id="PR00001">
    <property type="entry name" value="GLABLOOD"/>
</dbReference>
<dbReference type="GeneID" id="114597490"/>
<protein>
    <submittedName>
        <fullName evidence="5">Proline rich and Gla domain 4</fullName>
    </submittedName>
</protein>
<evidence type="ECO:0000259" key="4">
    <source>
        <dbReference type="PROSITE" id="PS50998"/>
    </source>
</evidence>
<keyword evidence="1" id="KW-1015">Disulfide bond</keyword>
<feature type="domain" description="Gla" evidence="4">
    <location>
        <begin position="51"/>
        <end position="97"/>
    </location>
</feature>
<dbReference type="FunFam" id="4.10.740.10:FF:000001">
    <property type="entry name" value="vitamin K-dependent protein S"/>
    <property type="match status" value="1"/>
</dbReference>
<proteinExistence type="predicted"/>
<dbReference type="GO" id="GO:0005615">
    <property type="term" value="C:extracellular space"/>
    <property type="evidence" value="ECO:0007669"/>
    <property type="project" value="TreeGrafter"/>
</dbReference>
<reference evidence="5" key="2">
    <citation type="submission" date="2025-08" db="UniProtKB">
        <authorList>
            <consortium name="Ensembl"/>
        </authorList>
    </citation>
    <scope>IDENTIFICATION</scope>
</reference>
<dbReference type="InterPro" id="IPR050442">
    <property type="entry name" value="Peptidase_S1_coag_factors"/>
</dbReference>
<dbReference type="InterPro" id="IPR000294">
    <property type="entry name" value="GLA_domain"/>
</dbReference>